<protein>
    <submittedName>
        <fullName evidence="2">Uncharacterized protein</fullName>
    </submittedName>
</protein>
<feature type="transmembrane region" description="Helical" evidence="1">
    <location>
        <begin position="65"/>
        <end position="86"/>
    </location>
</feature>
<proteinExistence type="evidence at transcript level"/>
<evidence type="ECO:0000313" key="2">
    <source>
        <dbReference type="EMBL" id="JAT91341.1"/>
    </source>
</evidence>
<keyword evidence="1" id="KW-0812">Transmembrane</keyword>
<name>A0A1E1WX42_9ACAR</name>
<feature type="transmembrane region" description="Helical" evidence="1">
    <location>
        <begin position="23"/>
        <end position="45"/>
    </location>
</feature>
<keyword evidence="1" id="KW-1133">Transmembrane helix</keyword>
<sequence>PHFSAFFVVLAVRRRVFIDEPSTFIRVYLITQFYILFFLSFFFSNARIETRSYLENIILHFSVNFIHPLVSTFYFSLFVFIFIFLLRQEIVRLPTFILFLLLIRGPLAEAVASTIFLFGTAVAVQHSVCAFRAITEVFRAAFVV</sequence>
<organism evidence="2">
    <name type="scientific">Amblyomma aureolatum</name>
    <dbReference type="NCBI Taxonomy" id="187763"/>
    <lineage>
        <taxon>Eukaryota</taxon>
        <taxon>Metazoa</taxon>
        <taxon>Ecdysozoa</taxon>
        <taxon>Arthropoda</taxon>
        <taxon>Chelicerata</taxon>
        <taxon>Arachnida</taxon>
        <taxon>Acari</taxon>
        <taxon>Parasitiformes</taxon>
        <taxon>Ixodida</taxon>
        <taxon>Ixodoidea</taxon>
        <taxon>Ixodidae</taxon>
        <taxon>Amblyomminae</taxon>
        <taxon>Amblyomma</taxon>
    </lineage>
</organism>
<evidence type="ECO:0000256" key="1">
    <source>
        <dbReference type="SAM" id="Phobius"/>
    </source>
</evidence>
<keyword evidence="1" id="KW-0472">Membrane</keyword>
<dbReference type="EMBL" id="GFAC01007847">
    <property type="protein sequence ID" value="JAT91341.1"/>
    <property type="molecule type" value="mRNA"/>
</dbReference>
<accession>A0A1E1WX42</accession>
<reference evidence="2" key="1">
    <citation type="journal article" date="2017" name="Front. Cell. Infect. Microbiol.">
        <title>The Distinct Transcriptional Response of the Midgut of Amblyomma sculptum and Amblyomma aureolatum Ticks to Rickettsia rickettsii Correlates to Their Differences in Susceptibility to Infection.</title>
        <authorList>
            <person name="Martins L.A."/>
            <person name="Galletti M.F.B.M."/>
            <person name="Ribeiro J.M."/>
            <person name="Fujita A."/>
            <person name="Costa F.B."/>
            <person name="Labruna M.B."/>
            <person name="Daffre S."/>
            <person name="Fogaca A.C."/>
        </authorList>
    </citation>
    <scope>NUCLEOTIDE SEQUENCE</scope>
</reference>
<dbReference type="AlphaFoldDB" id="A0A1E1WX42"/>
<feature type="transmembrane region" description="Helical" evidence="1">
    <location>
        <begin position="98"/>
        <end position="124"/>
    </location>
</feature>
<feature type="non-terminal residue" evidence="2">
    <location>
        <position position="1"/>
    </location>
</feature>